<dbReference type="SUPFAM" id="SSF52266">
    <property type="entry name" value="SGNH hydrolase"/>
    <property type="match status" value="1"/>
</dbReference>
<reference evidence="1 2" key="1">
    <citation type="journal article" date="2020" name="Syst. Appl. Microbiol.">
        <title>Alienimonas chondri sp. nov., a novel planctomycete isolated from the biofilm of the red alga Chondrus crispus.</title>
        <authorList>
            <person name="Vitorino I."/>
            <person name="Albuquerque L."/>
            <person name="Wiegand S."/>
            <person name="Kallscheuer N."/>
            <person name="da Costa M.S."/>
            <person name="Lobo-da-Cunha A."/>
            <person name="Jogler C."/>
            <person name="Lage O.M."/>
        </authorList>
    </citation>
    <scope>NUCLEOTIDE SEQUENCE [LARGE SCALE GENOMIC DNA]</scope>
    <source>
        <strain evidence="1 2">LzC2</strain>
    </source>
</reference>
<keyword evidence="2" id="KW-1185">Reference proteome</keyword>
<comment type="caution">
    <text evidence="1">The sequence shown here is derived from an EMBL/GenBank/DDBJ whole genome shotgun (WGS) entry which is preliminary data.</text>
</comment>
<proteinExistence type="predicted"/>
<evidence type="ECO:0000313" key="1">
    <source>
        <dbReference type="EMBL" id="NNJ25027.1"/>
    </source>
</evidence>
<protein>
    <recommendedName>
        <fullName evidence="3">SGNH/GDSL hydrolase family protein</fullName>
    </recommendedName>
</protein>
<accession>A0ABX1VAW5</accession>
<dbReference type="Proteomes" id="UP000609651">
    <property type="component" value="Unassembled WGS sequence"/>
</dbReference>
<evidence type="ECO:0008006" key="3">
    <source>
        <dbReference type="Google" id="ProtNLM"/>
    </source>
</evidence>
<dbReference type="EMBL" id="WTPX01000023">
    <property type="protein sequence ID" value="NNJ25027.1"/>
    <property type="molecule type" value="Genomic_DNA"/>
</dbReference>
<sequence length="377" mass="38669">MPIRPPRLRPLLLAVGLLPIGFAAVELAVRAADSYSDGALSRPPCPTTDAVPCPLARHALPSFGQVAGIDPDTGAPHVLLLNSLGLRGGEAAVPKPEGLRRVLLLGDEAVLAAGLPDEDTFAGRLAPTLSAAAGRVEPGTWAEVVNAAIPGDCPLLSVLRLRRLSALQPDLILLCVRPSDLVEDALYRRDLLTDADGRPVACPHPAVVRGETVEAGPRPEWWQESLAVRLAGRALAGPERCPLSGERLSPAADVTVGDPRAALAAEQALAPLAELVRIAEGLHVRAAVIVLPDRAAGTHADQSSAVSLVLAAAADAGLRTCNAAAALHAHEEGAGDSSEAGPSLTPTGELTRAGHVRLAETLGRFLLSAPSESGAAG</sequence>
<name>A0ABX1VAW5_9PLAN</name>
<dbReference type="RefSeq" id="WP_171184590.1">
    <property type="nucleotide sequence ID" value="NZ_WTPX01000023.1"/>
</dbReference>
<evidence type="ECO:0000313" key="2">
    <source>
        <dbReference type="Proteomes" id="UP000609651"/>
    </source>
</evidence>
<organism evidence="1 2">
    <name type="scientific">Alienimonas chondri</name>
    <dbReference type="NCBI Taxonomy" id="2681879"/>
    <lineage>
        <taxon>Bacteria</taxon>
        <taxon>Pseudomonadati</taxon>
        <taxon>Planctomycetota</taxon>
        <taxon>Planctomycetia</taxon>
        <taxon>Planctomycetales</taxon>
        <taxon>Planctomycetaceae</taxon>
        <taxon>Alienimonas</taxon>
    </lineage>
</organism>
<gene>
    <name evidence="1" type="ORF">LzC2_10890</name>
</gene>